<sequence>MSMPQVELNKVLQFEKAAEKKRAYARFGTGLLYLLPSLLLFTVFLFYPMVRTVYLSMHITDAQGNPVTFVGVENFTYLFTSSAFLASAKATALFVLYTVPAGVILALALALLANSKMRGIGFFRTMFSSTMGMSVAASSVIWMFMYNPTIGVMNRILTALGFSEMQWLLDPSTALIAVSIATIWMNTGFCFLILIGGLQNIDPQLYESAGIAGVSSGYKLSKITIPVLSPTLFFVVTVSLINAFQTFGQIDILTKGGPIESTNVIVYSIYKDAFINYNVGSASAQAVILFFCILIVTIVQFKLGERRVHYQ</sequence>
<evidence type="ECO:0000256" key="7">
    <source>
        <dbReference type="RuleBase" id="RU363032"/>
    </source>
</evidence>
<feature type="transmembrane region" description="Helical" evidence="7">
    <location>
        <begin position="174"/>
        <end position="195"/>
    </location>
</feature>
<dbReference type="Pfam" id="PF00528">
    <property type="entry name" value="BPD_transp_1"/>
    <property type="match status" value="1"/>
</dbReference>
<dbReference type="SUPFAM" id="SSF161098">
    <property type="entry name" value="MetI-like"/>
    <property type="match status" value="1"/>
</dbReference>
<dbReference type="InterPro" id="IPR000515">
    <property type="entry name" value="MetI-like"/>
</dbReference>
<dbReference type="CDD" id="cd06261">
    <property type="entry name" value="TM_PBP2"/>
    <property type="match status" value="1"/>
</dbReference>
<feature type="transmembrane region" description="Helical" evidence="7">
    <location>
        <begin position="282"/>
        <end position="301"/>
    </location>
</feature>
<evidence type="ECO:0000256" key="4">
    <source>
        <dbReference type="ARBA" id="ARBA00022692"/>
    </source>
</evidence>
<evidence type="ECO:0000256" key="6">
    <source>
        <dbReference type="ARBA" id="ARBA00023136"/>
    </source>
</evidence>
<dbReference type="Proteomes" id="UP000185568">
    <property type="component" value="Unassembled WGS sequence"/>
</dbReference>
<evidence type="ECO:0000313" key="10">
    <source>
        <dbReference type="Proteomes" id="UP000185568"/>
    </source>
</evidence>
<accession>A0A1Q8Q1G5</accession>
<evidence type="ECO:0000313" key="9">
    <source>
        <dbReference type="EMBL" id="OLN21179.1"/>
    </source>
</evidence>
<feature type="transmembrane region" description="Helical" evidence="7">
    <location>
        <begin position="94"/>
        <end position="113"/>
    </location>
</feature>
<comment type="similarity">
    <text evidence="7">Belongs to the binding-protein-dependent transport system permease family.</text>
</comment>
<keyword evidence="5 7" id="KW-1133">Transmembrane helix</keyword>
<dbReference type="OrthoDB" id="9787541at2"/>
<organism evidence="9 10">
    <name type="scientific">Domibacillus antri</name>
    <dbReference type="NCBI Taxonomy" id="1714264"/>
    <lineage>
        <taxon>Bacteria</taxon>
        <taxon>Bacillati</taxon>
        <taxon>Bacillota</taxon>
        <taxon>Bacilli</taxon>
        <taxon>Bacillales</taxon>
        <taxon>Bacillaceae</taxon>
        <taxon>Domibacillus</taxon>
    </lineage>
</organism>
<feature type="transmembrane region" description="Helical" evidence="7">
    <location>
        <begin position="223"/>
        <end position="244"/>
    </location>
</feature>
<dbReference type="PROSITE" id="PS50928">
    <property type="entry name" value="ABC_TM1"/>
    <property type="match status" value="1"/>
</dbReference>
<evidence type="ECO:0000256" key="2">
    <source>
        <dbReference type="ARBA" id="ARBA00022448"/>
    </source>
</evidence>
<evidence type="ECO:0000259" key="8">
    <source>
        <dbReference type="PROSITE" id="PS50928"/>
    </source>
</evidence>
<dbReference type="Gene3D" id="1.10.3720.10">
    <property type="entry name" value="MetI-like"/>
    <property type="match status" value="1"/>
</dbReference>
<dbReference type="PANTHER" id="PTHR30193">
    <property type="entry name" value="ABC TRANSPORTER PERMEASE PROTEIN"/>
    <property type="match status" value="1"/>
</dbReference>
<name>A0A1Q8Q1G5_9BACI</name>
<keyword evidence="6 7" id="KW-0472">Membrane</keyword>
<dbReference type="PANTHER" id="PTHR30193:SF37">
    <property type="entry name" value="INNER MEMBRANE ABC TRANSPORTER PERMEASE PROTEIN YCJO"/>
    <property type="match status" value="1"/>
</dbReference>
<keyword evidence="2 7" id="KW-0813">Transport</keyword>
<evidence type="ECO:0000256" key="3">
    <source>
        <dbReference type="ARBA" id="ARBA00022475"/>
    </source>
</evidence>
<protein>
    <submittedName>
        <fullName evidence="9">Glycerol-3-phosphate ABC transporter permease</fullName>
    </submittedName>
</protein>
<dbReference type="InterPro" id="IPR051393">
    <property type="entry name" value="ABC_transporter_permease"/>
</dbReference>
<feature type="domain" description="ABC transmembrane type-1" evidence="8">
    <location>
        <begin position="88"/>
        <end position="300"/>
    </location>
</feature>
<dbReference type="EMBL" id="MSDU01000066">
    <property type="protein sequence ID" value="OLN21179.1"/>
    <property type="molecule type" value="Genomic_DNA"/>
</dbReference>
<reference evidence="9 10" key="1">
    <citation type="submission" date="2016-12" db="EMBL/GenBank/DDBJ databases">
        <title>Domibacillus antri genome sequencing.</title>
        <authorList>
            <person name="Verma A."/>
            <person name="Krishnamurthi S."/>
        </authorList>
    </citation>
    <scope>NUCLEOTIDE SEQUENCE [LARGE SCALE GENOMIC DNA]</scope>
    <source>
        <strain evidence="9 10">XD80</strain>
    </source>
</reference>
<dbReference type="GO" id="GO:0055085">
    <property type="term" value="P:transmembrane transport"/>
    <property type="evidence" value="ECO:0007669"/>
    <property type="project" value="InterPro"/>
</dbReference>
<dbReference type="GO" id="GO:0005886">
    <property type="term" value="C:plasma membrane"/>
    <property type="evidence" value="ECO:0007669"/>
    <property type="project" value="UniProtKB-SubCell"/>
</dbReference>
<feature type="transmembrane region" description="Helical" evidence="7">
    <location>
        <begin position="125"/>
        <end position="145"/>
    </location>
</feature>
<keyword evidence="4 7" id="KW-0812">Transmembrane</keyword>
<comment type="caution">
    <text evidence="9">The sequence shown here is derived from an EMBL/GenBank/DDBJ whole genome shotgun (WGS) entry which is preliminary data.</text>
</comment>
<dbReference type="AlphaFoldDB" id="A0A1Q8Q1G5"/>
<evidence type="ECO:0000256" key="1">
    <source>
        <dbReference type="ARBA" id="ARBA00004651"/>
    </source>
</evidence>
<dbReference type="InterPro" id="IPR035906">
    <property type="entry name" value="MetI-like_sf"/>
</dbReference>
<gene>
    <name evidence="9" type="ORF">BTO30_16330</name>
</gene>
<proteinExistence type="inferred from homology"/>
<feature type="transmembrane region" description="Helical" evidence="7">
    <location>
        <begin position="30"/>
        <end position="50"/>
    </location>
</feature>
<keyword evidence="10" id="KW-1185">Reference proteome</keyword>
<comment type="subcellular location">
    <subcellularLocation>
        <location evidence="1 7">Cell membrane</location>
        <topology evidence="1 7">Multi-pass membrane protein</topology>
    </subcellularLocation>
</comment>
<keyword evidence="3" id="KW-1003">Cell membrane</keyword>
<evidence type="ECO:0000256" key="5">
    <source>
        <dbReference type="ARBA" id="ARBA00022989"/>
    </source>
</evidence>
<dbReference type="RefSeq" id="WP_075399759.1">
    <property type="nucleotide sequence ID" value="NZ_MSDU01000066.1"/>
</dbReference>
<dbReference type="STRING" id="1714264.BTO30_16330"/>